<evidence type="ECO:0000313" key="2">
    <source>
        <dbReference type="Proteomes" id="UP000552587"/>
    </source>
</evidence>
<evidence type="ECO:0008006" key="3">
    <source>
        <dbReference type="Google" id="ProtNLM"/>
    </source>
</evidence>
<dbReference type="Proteomes" id="UP000552587">
    <property type="component" value="Unassembled WGS sequence"/>
</dbReference>
<accession>A0A7W3YE92</accession>
<keyword evidence="2" id="KW-1185">Reference proteome</keyword>
<sequence length="155" mass="16967">MSAAAGAANLHTRIDARLMEVVRREADQRNVSVRAVVEAAVRERYDPVAAQRQDAALLAEVRALRREVGQVNFANRVMVELTTLTTRNLFQRLPSPTEESRAAGNGFYNALIASVEKVLVQDRPLLDKLAASMIDGDAEFDMVEDAGGSDSDPWA</sequence>
<dbReference type="EMBL" id="JACHTE010000005">
    <property type="protein sequence ID" value="MBB1088529.1"/>
    <property type="molecule type" value="Genomic_DNA"/>
</dbReference>
<dbReference type="AlphaFoldDB" id="A0A7W3YE92"/>
<reference evidence="1 2" key="1">
    <citation type="submission" date="2020-07" db="EMBL/GenBank/DDBJ databases">
        <authorList>
            <person name="Xu S."/>
            <person name="Li A."/>
        </authorList>
    </citation>
    <scope>NUCLEOTIDE SEQUENCE [LARGE SCALE GENOMIC DNA]</scope>
    <source>
        <strain evidence="1 2">SG-8</strain>
    </source>
</reference>
<proteinExistence type="predicted"/>
<name>A0A7W3YE92_9GAMM</name>
<organism evidence="1 2">
    <name type="scientific">Marilutibacter penaei</name>
    <dbReference type="NCBI Taxonomy" id="2759900"/>
    <lineage>
        <taxon>Bacteria</taxon>
        <taxon>Pseudomonadati</taxon>
        <taxon>Pseudomonadota</taxon>
        <taxon>Gammaproteobacteria</taxon>
        <taxon>Lysobacterales</taxon>
        <taxon>Lysobacteraceae</taxon>
        <taxon>Marilutibacter</taxon>
    </lineage>
</organism>
<evidence type="ECO:0000313" key="1">
    <source>
        <dbReference type="EMBL" id="MBB1088529.1"/>
    </source>
</evidence>
<protein>
    <recommendedName>
        <fullName evidence="3">Ribbon-helix-helix protein, CopG family</fullName>
    </recommendedName>
</protein>
<comment type="caution">
    <text evidence="1">The sequence shown here is derived from an EMBL/GenBank/DDBJ whole genome shotgun (WGS) entry which is preliminary data.</text>
</comment>
<gene>
    <name evidence="1" type="ORF">H4F99_08515</name>
</gene>
<dbReference type="RefSeq" id="WP_182669307.1">
    <property type="nucleotide sequence ID" value="NZ_JACHTE010000005.1"/>
</dbReference>